<dbReference type="Gene3D" id="3.30.750.44">
    <property type="match status" value="1"/>
</dbReference>
<feature type="compositionally biased region" description="Low complexity" evidence="1">
    <location>
        <begin position="163"/>
        <end position="172"/>
    </location>
</feature>
<feature type="compositionally biased region" description="Low complexity" evidence="1">
    <location>
        <begin position="124"/>
        <end position="141"/>
    </location>
</feature>
<gene>
    <name evidence="2" type="ORF">GUITHDRAFT_108885</name>
</gene>
<feature type="region of interest" description="Disordered" evidence="1">
    <location>
        <begin position="503"/>
        <end position="535"/>
    </location>
</feature>
<evidence type="ECO:0000256" key="1">
    <source>
        <dbReference type="SAM" id="MobiDB-lite"/>
    </source>
</evidence>
<sequence length="608" mass="65690">MDIRPLSDKKSKIVAANAALKKEGLEDFVGIGITFKHDKTSRQFIVTQAADLVLHRHGPSKAILFPGDIILAVDGFSLEGSDSKDVSKLILGLEGTAVELLIRSMKDDVERVVKLLRAPVTHSQSFSPTISRSSRSSPSHSKIPKKKEEEVRSKAAILPSGFSSPSAPVESVPEAEETLSPPASTPTQEFRFPAAQQGREGAGASEDQAVPHRVDIAFEGSARHANHHDQHLPAPPAPAPSAAEENKDNALLFRCDFGCGFSGDYNTVASHEELCQHRTGWRAELAGKDRALPSPPAQPILKVASPPPALVKPDSRRSVPALVPQLDQGSLRISGSNIFSHPPTSRSPVLPPQAMHGERVPSMSASMDARPYMSASMEIGMSLPPSSSTRAPQSGAAVQQRLYDVPIQAVQEVQLRAQGHHVVPAQGHHVVTSARSAPSDSGKPSQYFADRVNWRIQRQEEEESKSKMPPPAAQQPSREEVKYKSLDGNHLLRALASEKVVSSVDPDGIPHFRPRAAPRDVPPRPESALSHSRPLTYAPDEPVGGAGAARHLAHVHSAQPHLVSHPQDAAGFEPHYMRFGQLPVIDLSKNLPFFAHPHHALPSIVQRK</sequence>
<organism evidence="2">
    <name type="scientific">Guillardia theta (strain CCMP2712)</name>
    <name type="common">Cryptophyte</name>
    <dbReference type="NCBI Taxonomy" id="905079"/>
    <lineage>
        <taxon>Eukaryota</taxon>
        <taxon>Cryptophyceae</taxon>
        <taxon>Pyrenomonadales</taxon>
        <taxon>Geminigeraceae</taxon>
        <taxon>Guillardia</taxon>
    </lineage>
</organism>
<evidence type="ECO:0000313" key="2">
    <source>
        <dbReference type="EMBL" id="EKX45245.1"/>
    </source>
</evidence>
<feature type="region of interest" description="Disordered" evidence="1">
    <location>
        <begin position="224"/>
        <end position="244"/>
    </location>
</feature>
<dbReference type="OrthoDB" id="66881at2759"/>
<dbReference type="Gene3D" id="2.30.42.10">
    <property type="match status" value="1"/>
</dbReference>
<dbReference type="HOGENOM" id="CLU_449368_0_0_1"/>
<dbReference type="AlphaFoldDB" id="L1JAX7"/>
<name>L1JAX7_GUITC</name>
<reference evidence="4" key="2">
    <citation type="submission" date="2012-11" db="EMBL/GenBank/DDBJ databases">
        <authorList>
            <person name="Kuo A."/>
            <person name="Curtis B.A."/>
            <person name="Tanifuji G."/>
            <person name="Burki F."/>
            <person name="Gruber A."/>
            <person name="Irimia M."/>
            <person name="Maruyama S."/>
            <person name="Arias M.C."/>
            <person name="Ball S.G."/>
            <person name="Gile G.H."/>
            <person name="Hirakawa Y."/>
            <person name="Hopkins J.F."/>
            <person name="Rensing S.A."/>
            <person name="Schmutz J."/>
            <person name="Symeonidi A."/>
            <person name="Elias M."/>
            <person name="Eveleigh R.J."/>
            <person name="Herman E.K."/>
            <person name="Klute M.J."/>
            <person name="Nakayama T."/>
            <person name="Obornik M."/>
            <person name="Reyes-Prieto A."/>
            <person name="Armbrust E.V."/>
            <person name="Aves S.J."/>
            <person name="Beiko R.G."/>
            <person name="Coutinho P."/>
            <person name="Dacks J.B."/>
            <person name="Durnford D.G."/>
            <person name="Fast N.M."/>
            <person name="Green B.R."/>
            <person name="Grisdale C."/>
            <person name="Hempe F."/>
            <person name="Henrissat B."/>
            <person name="Hoppner M.P."/>
            <person name="Ishida K.-I."/>
            <person name="Kim E."/>
            <person name="Koreny L."/>
            <person name="Kroth P.G."/>
            <person name="Liu Y."/>
            <person name="Malik S.-B."/>
            <person name="Maier U.G."/>
            <person name="McRose D."/>
            <person name="Mock T."/>
            <person name="Neilson J.A."/>
            <person name="Onodera N.T."/>
            <person name="Poole A.M."/>
            <person name="Pritham E.J."/>
            <person name="Richards T.A."/>
            <person name="Rocap G."/>
            <person name="Roy S.W."/>
            <person name="Sarai C."/>
            <person name="Schaack S."/>
            <person name="Shirato S."/>
            <person name="Slamovits C.H."/>
            <person name="Spencer D.F."/>
            <person name="Suzuki S."/>
            <person name="Worden A.Z."/>
            <person name="Zauner S."/>
            <person name="Barry K."/>
            <person name="Bell C."/>
            <person name="Bharti A.K."/>
            <person name="Crow J.A."/>
            <person name="Grimwood J."/>
            <person name="Kramer R."/>
            <person name="Lindquist E."/>
            <person name="Lucas S."/>
            <person name="Salamov A."/>
            <person name="McFadden G.I."/>
            <person name="Lane C.E."/>
            <person name="Keeling P.J."/>
            <person name="Gray M.W."/>
            <person name="Grigoriev I.V."/>
            <person name="Archibald J.M."/>
        </authorList>
    </citation>
    <scope>NUCLEOTIDE SEQUENCE</scope>
    <source>
        <strain evidence="4">CCMP2712</strain>
    </source>
</reference>
<reference evidence="3" key="3">
    <citation type="submission" date="2016-03" db="UniProtKB">
        <authorList>
            <consortium name="EnsemblProtists"/>
        </authorList>
    </citation>
    <scope>IDENTIFICATION</scope>
</reference>
<proteinExistence type="predicted"/>
<dbReference type="GeneID" id="17301925"/>
<reference evidence="2 4" key="1">
    <citation type="journal article" date="2012" name="Nature">
        <title>Algal genomes reveal evolutionary mosaicism and the fate of nucleomorphs.</title>
        <authorList>
            <consortium name="DOE Joint Genome Institute"/>
            <person name="Curtis B.A."/>
            <person name="Tanifuji G."/>
            <person name="Burki F."/>
            <person name="Gruber A."/>
            <person name="Irimia M."/>
            <person name="Maruyama S."/>
            <person name="Arias M.C."/>
            <person name="Ball S.G."/>
            <person name="Gile G.H."/>
            <person name="Hirakawa Y."/>
            <person name="Hopkins J.F."/>
            <person name="Kuo A."/>
            <person name="Rensing S.A."/>
            <person name="Schmutz J."/>
            <person name="Symeonidi A."/>
            <person name="Elias M."/>
            <person name="Eveleigh R.J."/>
            <person name="Herman E.K."/>
            <person name="Klute M.J."/>
            <person name="Nakayama T."/>
            <person name="Obornik M."/>
            <person name="Reyes-Prieto A."/>
            <person name="Armbrust E.V."/>
            <person name="Aves S.J."/>
            <person name="Beiko R.G."/>
            <person name="Coutinho P."/>
            <person name="Dacks J.B."/>
            <person name="Durnford D.G."/>
            <person name="Fast N.M."/>
            <person name="Green B.R."/>
            <person name="Grisdale C.J."/>
            <person name="Hempel F."/>
            <person name="Henrissat B."/>
            <person name="Hoppner M.P."/>
            <person name="Ishida K."/>
            <person name="Kim E."/>
            <person name="Koreny L."/>
            <person name="Kroth P.G."/>
            <person name="Liu Y."/>
            <person name="Malik S.B."/>
            <person name="Maier U.G."/>
            <person name="McRose D."/>
            <person name="Mock T."/>
            <person name="Neilson J.A."/>
            <person name="Onodera N.T."/>
            <person name="Poole A.M."/>
            <person name="Pritham E.J."/>
            <person name="Richards T.A."/>
            <person name="Rocap G."/>
            <person name="Roy S.W."/>
            <person name="Sarai C."/>
            <person name="Schaack S."/>
            <person name="Shirato S."/>
            <person name="Slamovits C.H."/>
            <person name="Spencer D.F."/>
            <person name="Suzuki S."/>
            <person name="Worden A.Z."/>
            <person name="Zauner S."/>
            <person name="Barry K."/>
            <person name="Bell C."/>
            <person name="Bharti A.K."/>
            <person name="Crow J.A."/>
            <person name="Grimwood J."/>
            <person name="Kramer R."/>
            <person name="Lindquist E."/>
            <person name="Lucas S."/>
            <person name="Salamov A."/>
            <person name="McFadden G.I."/>
            <person name="Lane C.E."/>
            <person name="Keeling P.J."/>
            <person name="Gray M.W."/>
            <person name="Grigoriev I.V."/>
            <person name="Archibald J.M."/>
        </authorList>
    </citation>
    <scope>NUCLEOTIDE SEQUENCE</scope>
    <source>
        <strain evidence="2 4">CCMP2712</strain>
    </source>
</reference>
<dbReference type="InterPro" id="IPR036034">
    <property type="entry name" value="PDZ_sf"/>
</dbReference>
<dbReference type="EMBL" id="JH993000">
    <property type="protein sequence ID" value="EKX45245.1"/>
    <property type="molecule type" value="Genomic_DNA"/>
</dbReference>
<dbReference type="EnsemblProtists" id="EKX45245">
    <property type="protein sequence ID" value="EKX45245"/>
    <property type="gene ID" value="GUITHDRAFT_108885"/>
</dbReference>
<dbReference type="Proteomes" id="UP000011087">
    <property type="component" value="Unassembled WGS sequence"/>
</dbReference>
<accession>L1JAX7</accession>
<protein>
    <recommendedName>
        <fullName evidence="5">PDZ domain-containing protein</fullName>
    </recommendedName>
</protein>
<dbReference type="RefSeq" id="XP_005832225.1">
    <property type="nucleotide sequence ID" value="XM_005832168.1"/>
</dbReference>
<feature type="region of interest" description="Disordered" evidence="1">
    <location>
        <begin position="124"/>
        <end position="188"/>
    </location>
</feature>
<dbReference type="KEGG" id="gtt:GUITHDRAFT_108885"/>
<keyword evidence="4" id="KW-1185">Reference proteome</keyword>
<evidence type="ECO:0000313" key="3">
    <source>
        <dbReference type="EnsemblProtists" id="EKX45245"/>
    </source>
</evidence>
<feature type="region of interest" description="Disordered" evidence="1">
    <location>
        <begin position="458"/>
        <end position="481"/>
    </location>
</feature>
<dbReference type="Gene3D" id="3.90.226.10">
    <property type="entry name" value="2-enoyl-CoA Hydratase, Chain A, domain 1"/>
    <property type="match status" value="1"/>
</dbReference>
<dbReference type="PaxDb" id="55529-EKX45245"/>
<evidence type="ECO:0000313" key="4">
    <source>
        <dbReference type="Proteomes" id="UP000011087"/>
    </source>
</evidence>
<dbReference type="SUPFAM" id="SSF50156">
    <property type="entry name" value="PDZ domain-like"/>
    <property type="match status" value="1"/>
</dbReference>
<evidence type="ECO:0008006" key="5">
    <source>
        <dbReference type="Google" id="ProtNLM"/>
    </source>
</evidence>